<feature type="compositionally biased region" description="Polar residues" evidence="1">
    <location>
        <begin position="69"/>
        <end position="79"/>
    </location>
</feature>
<evidence type="ECO:0000256" key="1">
    <source>
        <dbReference type="SAM" id="MobiDB-lite"/>
    </source>
</evidence>
<sequence>LDTIAPRTAPLVKKTIKFTLTLDVIPEDTDISDDEEAPEPEQNNNTVDVAPSNVDSAIPPITENRESAPDSSSPTNLSAAANFDVVRRTPRGSTREMRPRPSTQESSRRFTPLGFRPPMLRRSSAVKSFDLFEDTADEVAGTDLGKDLDVVVGNDLDKVSDDEQTARKTEQALATIDRPQKHALAMDDTRDTKRVARIVGTSRAREEDAVTVVVD</sequence>
<protein>
    <submittedName>
        <fullName evidence="2">Uncharacterized protein</fullName>
    </submittedName>
</protein>
<organism evidence="2 3">
    <name type="scientific">Mortierella polycephala</name>
    <dbReference type="NCBI Taxonomy" id="41804"/>
    <lineage>
        <taxon>Eukaryota</taxon>
        <taxon>Fungi</taxon>
        <taxon>Fungi incertae sedis</taxon>
        <taxon>Mucoromycota</taxon>
        <taxon>Mortierellomycotina</taxon>
        <taxon>Mortierellomycetes</taxon>
        <taxon>Mortierellales</taxon>
        <taxon>Mortierellaceae</taxon>
        <taxon>Mortierella</taxon>
    </lineage>
</organism>
<name>A0A9P6PK70_9FUNG</name>
<accession>A0A9P6PK70</accession>
<keyword evidence="3" id="KW-1185">Reference proteome</keyword>
<proteinExistence type="predicted"/>
<feature type="non-terminal residue" evidence="2">
    <location>
        <position position="215"/>
    </location>
</feature>
<evidence type="ECO:0000313" key="3">
    <source>
        <dbReference type="Proteomes" id="UP000726737"/>
    </source>
</evidence>
<feature type="compositionally biased region" description="Acidic residues" evidence="1">
    <location>
        <begin position="25"/>
        <end position="39"/>
    </location>
</feature>
<dbReference type="EMBL" id="JAAAJA010002177">
    <property type="protein sequence ID" value="KAG0242699.1"/>
    <property type="molecule type" value="Genomic_DNA"/>
</dbReference>
<dbReference type="OrthoDB" id="10570584at2759"/>
<dbReference type="Proteomes" id="UP000726737">
    <property type="component" value="Unassembled WGS sequence"/>
</dbReference>
<evidence type="ECO:0000313" key="2">
    <source>
        <dbReference type="EMBL" id="KAG0242699.1"/>
    </source>
</evidence>
<dbReference type="AlphaFoldDB" id="A0A9P6PK70"/>
<feature type="non-terminal residue" evidence="2">
    <location>
        <position position="1"/>
    </location>
</feature>
<gene>
    <name evidence="2" type="ORF">BG011_003255</name>
</gene>
<comment type="caution">
    <text evidence="2">The sequence shown here is derived from an EMBL/GenBank/DDBJ whole genome shotgun (WGS) entry which is preliminary data.</text>
</comment>
<feature type="region of interest" description="Disordered" evidence="1">
    <location>
        <begin position="23"/>
        <end position="118"/>
    </location>
</feature>
<reference evidence="2" key="1">
    <citation type="journal article" date="2020" name="Fungal Divers.">
        <title>Resolving the Mortierellaceae phylogeny through synthesis of multi-gene phylogenetics and phylogenomics.</title>
        <authorList>
            <person name="Vandepol N."/>
            <person name="Liber J."/>
            <person name="Desiro A."/>
            <person name="Na H."/>
            <person name="Kennedy M."/>
            <person name="Barry K."/>
            <person name="Grigoriev I.V."/>
            <person name="Miller A.N."/>
            <person name="O'Donnell K."/>
            <person name="Stajich J.E."/>
            <person name="Bonito G."/>
        </authorList>
    </citation>
    <scope>NUCLEOTIDE SEQUENCE</scope>
    <source>
        <strain evidence="2">KOD948</strain>
    </source>
</reference>